<accession>A0AA41Y5U5</accession>
<dbReference type="PANTHER" id="PTHR10977">
    <property type="entry name" value="DIPHOSPHOMEVALONATE DECARBOXYLASE"/>
    <property type="match status" value="1"/>
</dbReference>
<dbReference type="InterPro" id="IPR005935">
    <property type="entry name" value="Mev_decarb"/>
</dbReference>
<dbReference type="SUPFAM" id="SSF55060">
    <property type="entry name" value="GHMP Kinase, C-terminal domain"/>
    <property type="match status" value="1"/>
</dbReference>
<keyword evidence="4" id="KW-0547">Nucleotide-binding</keyword>
<keyword evidence="7 10" id="KW-0456">Lyase</keyword>
<evidence type="ECO:0000256" key="6">
    <source>
        <dbReference type="ARBA" id="ARBA00023098"/>
    </source>
</evidence>
<dbReference type="GO" id="GO:0019287">
    <property type="term" value="P:isopentenyl diphosphate biosynthetic process, mevalonate pathway"/>
    <property type="evidence" value="ECO:0007669"/>
    <property type="project" value="InterPro"/>
</dbReference>
<name>A0AA41Y5U5_9BACT</name>
<feature type="domain" description="Diphosphomevalonate decarboxylase-like N-terminal" evidence="9">
    <location>
        <begin position="16"/>
        <end position="180"/>
    </location>
</feature>
<organism evidence="10 11">
    <name type="scientific">Gaoshiqia sediminis</name>
    <dbReference type="NCBI Taxonomy" id="2986998"/>
    <lineage>
        <taxon>Bacteria</taxon>
        <taxon>Pseudomonadati</taxon>
        <taxon>Bacteroidota</taxon>
        <taxon>Bacteroidia</taxon>
        <taxon>Marinilabiliales</taxon>
        <taxon>Prolixibacteraceae</taxon>
        <taxon>Gaoshiqia</taxon>
    </lineage>
</organism>
<comment type="caution">
    <text evidence="10">The sequence shown here is derived from an EMBL/GenBank/DDBJ whole genome shotgun (WGS) entry which is preliminary data.</text>
</comment>
<dbReference type="Pfam" id="PF18376">
    <property type="entry name" value="MDD_C"/>
    <property type="match status" value="1"/>
</dbReference>
<dbReference type="InterPro" id="IPR053859">
    <property type="entry name" value="MVD-like_N"/>
</dbReference>
<keyword evidence="11" id="KW-1185">Reference proteome</keyword>
<dbReference type="InterPro" id="IPR041431">
    <property type="entry name" value="Mvd1_C"/>
</dbReference>
<reference evidence="10" key="1">
    <citation type="submission" date="2022-10" db="EMBL/GenBank/DDBJ databases">
        <title>Gaoshiqiia sediminis gen. nov., sp. nov., isolated from coastal sediment.</title>
        <authorList>
            <person name="Yu W.X."/>
            <person name="Mu D.S."/>
            <person name="Du J.Z."/>
            <person name="Liang Y.Q."/>
        </authorList>
    </citation>
    <scope>NUCLEOTIDE SEQUENCE</scope>
    <source>
        <strain evidence="10">A06</strain>
    </source>
</reference>
<sequence>MNDKKMSNLQVSWACPSNIALVKYWGKRPQQLPMNPSLSFSLKKSQTRTSVQLLPISQPRLTFLFEGEPSPFAARIEKYLDTLSIEIPWINDYSFRIESENTFPHSAGIASSASAFGALALCLAELDQRLTGAEKEPEQFIQTASRLARLGSGSASRSVYPGFAWWGKSAALRGSTDCYALPVSTNIHDCYFRLCDAVLLVDSAKKKVSSSSGHELMNNHPFRDARIQQANNNIESLLRVMQTDDRLRFLEIVESEALSLHALMMSSTPSFVLLKPESLHIIEKIRSFREETGLPVGFTIDAGPNIHLLYWDEHRNAVHTFIQNKLLTFLEDGKWLDDRIGMGPVKV</sequence>
<dbReference type="InterPro" id="IPR014721">
    <property type="entry name" value="Ribsml_uS5_D2-typ_fold_subgr"/>
</dbReference>
<evidence type="ECO:0000313" key="10">
    <source>
        <dbReference type="EMBL" id="MCW0482469.1"/>
    </source>
</evidence>
<dbReference type="InterPro" id="IPR029765">
    <property type="entry name" value="Mev_diP_decarb"/>
</dbReference>
<evidence type="ECO:0000256" key="4">
    <source>
        <dbReference type="ARBA" id="ARBA00022741"/>
    </source>
</evidence>
<evidence type="ECO:0000256" key="7">
    <source>
        <dbReference type="ARBA" id="ARBA00023239"/>
    </source>
</evidence>
<evidence type="ECO:0000313" key="11">
    <source>
        <dbReference type="Proteomes" id="UP001163821"/>
    </source>
</evidence>
<dbReference type="PANTHER" id="PTHR10977:SF3">
    <property type="entry name" value="DIPHOSPHOMEVALONATE DECARBOXYLASE"/>
    <property type="match status" value="1"/>
</dbReference>
<evidence type="ECO:0000259" key="8">
    <source>
        <dbReference type="Pfam" id="PF18376"/>
    </source>
</evidence>
<evidence type="ECO:0000256" key="2">
    <source>
        <dbReference type="ARBA" id="ARBA00012296"/>
    </source>
</evidence>
<dbReference type="Proteomes" id="UP001163821">
    <property type="component" value="Unassembled WGS sequence"/>
</dbReference>
<dbReference type="GO" id="GO:0005524">
    <property type="term" value="F:ATP binding"/>
    <property type="evidence" value="ECO:0007669"/>
    <property type="project" value="UniProtKB-KW"/>
</dbReference>
<keyword evidence="3" id="KW-0444">Lipid biosynthesis</keyword>
<dbReference type="EC" id="4.1.1.33" evidence="2"/>
<keyword evidence="6" id="KW-0443">Lipid metabolism</keyword>
<dbReference type="InterPro" id="IPR036554">
    <property type="entry name" value="GHMP_kinase_C_sf"/>
</dbReference>
<dbReference type="AlphaFoldDB" id="A0AA41Y5U5"/>
<evidence type="ECO:0000259" key="9">
    <source>
        <dbReference type="Pfam" id="PF22700"/>
    </source>
</evidence>
<gene>
    <name evidence="10" type="primary">mvaD</name>
    <name evidence="10" type="ORF">N2K84_06990</name>
</gene>
<dbReference type="NCBIfam" id="TIGR01240">
    <property type="entry name" value="mevDPdecarb"/>
    <property type="match status" value="1"/>
</dbReference>
<comment type="similarity">
    <text evidence="1">Belongs to the diphosphomevalonate decarboxylase family.</text>
</comment>
<dbReference type="InterPro" id="IPR020568">
    <property type="entry name" value="Ribosomal_Su5_D2-typ_SF"/>
</dbReference>
<protein>
    <recommendedName>
        <fullName evidence="2">diphosphomevalonate decarboxylase</fullName>
        <ecNumber evidence="2">4.1.1.33</ecNumber>
    </recommendedName>
</protein>
<dbReference type="Pfam" id="PF22700">
    <property type="entry name" value="MVD-like_N"/>
    <property type="match status" value="1"/>
</dbReference>
<dbReference type="EMBL" id="JAPAAF010000007">
    <property type="protein sequence ID" value="MCW0482469.1"/>
    <property type="molecule type" value="Genomic_DNA"/>
</dbReference>
<dbReference type="GO" id="GO:0004163">
    <property type="term" value="F:diphosphomevalonate decarboxylase activity"/>
    <property type="evidence" value="ECO:0007669"/>
    <property type="project" value="UniProtKB-EC"/>
</dbReference>
<keyword evidence="5" id="KW-0067">ATP-binding</keyword>
<evidence type="ECO:0000256" key="3">
    <source>
        <dbReference type="ARBA" id="ARBA00022516"/>
    </source>
</evidence>
<dbReference type="PIRSF" id="PIRSF015950">
    <property type="entry name" value="Mev_P_decrbx"/>
    <property type="match status" value="1"/>
</dbReference>
<dbReference type="RefSeq" id="WP_282591074.1">
    <property type="nucleotide sequence ID" value="NZ_JAPAAF010000007.1"/>
</dbReference>
<evidence type="ECO:0000256" key="1">
    <source>
        <dbReference type="ARBA" id="ARBA00008831"/>
    </source>
</evidence>
<dbReference type="Gene3D" id="3.30.230.10">
    <property type="match status" value="1"/>
</dbReference>
<proteinExistence type="inferred from homology"/>
<dbReference type="GO" id="GO:0005829">
    <property type="term" value="C:cytosol"/>
    <property type="evidence" value="ECO:0007669"/>
    <property type="project" value="InterPro"/>
</dbReference>
<dbReference type="Gene3D" id="3.30.70.890">
    <property type="entry name" value="GHMP kinase, C-terminal domain"/>
    <property type="match status" value="1"/>
</dbReference>
<evidence type="ECO:0000256" key="5">
    <source>
        <dbReference type="ARBA" id="ARBA00022840"/>
    </source>
</evidence>
<dbReference type="SUPFAM" id="SSF54211">
    <property type="entry name" value="Ribosomal protein S5 domain 2-like"/>
    <property type="match status" value="1"/>
</dbReference>
<feature type="domain" description="Mvd1 C-terminal" evidence="8">
    <location>
        <begin position="198"/>
        <end position="324"/>
    </location>
</feature>